<protein>
    <submittedName>
        <fullName evidence="2">Protein HEATR9</fullName>
    </submittedName>
</protein>
<proteinExistence type="predicted"/>
<dbReference type="RefSeq" id="XP_054832277.1">
    <property type="nucleotide sequence ID" value="XM_054976302.1"/>
</dbReference>
<reference evidence="2" key="1">
    <citation type="submission" date="2025-08" db="UniProtKB">
        <authorList>
            <consortium name="RefSeq"/>
        </authorList>
    </citation>
    <scope>IDENTIFICATION</scope>
    <source>
        <tissue evidence="2">Blood</tissue>
    </source>
</reference>
<dbReference type="InterPro" id="IPR016024">
    <property type="entry name" value="ARM-type_fold"/>
</dbReference>
<dbReference type="InterPro" id="IPR011989">
    <property type="entry name" value="ARM-like"/>
</dbReference>
<dbReference type="InterPro" id="IPR052873">
    <property type="entry name" value="HEATR9"/>
</dbReference>
<dbReference type="CTD" id="256957"/>
<dbReference type="PANTHER" id="PTHR38323:SF1">
    <property type="entry name" value="PROTEIN HEATR9"/>
    <property type="match status" value="1"/>
</dbReference>
<dbReference type="PANTHER" id="PTHR38323">
    <property type="entry name" value="PROTEIN HEATR9"/>
    <property type="match status" value="1"/>
</dbReference>
<evidence type="ECO:0000313" key="2">
    <source>
        <dbReference type="RefSeq" id="XP_054832277.1"/>
    </source>
</evidence>
<dbReference type="Gene3D" id="1.25.10.10">
    <property type="entry name" value="Leucine-rich Repeat Variant"/>
    <property type="match status" value="2"/>
</dbReference>
<dbReference type="Proteomes" id="UP001190640">
    <property type="component" value="Chromosome 4"/>
</dbReference>
<dbReference type="KEGG" id="emc:129327549"/>
<keyword evidence="1" id="KW-1185">Reference proteome</keyword>
<sequence length="498" mass="57370">MFPRITAGIRMSQPLLWSSIIDKPNRTEDKKALDRQIPKNSFHQTPHITYPRPPSFWRKSTPAHHIIQPRIIEQPDPASLKRQCIYRKKLEKEKSKTLKKKSDFLLLKFVKVAKLKQKEIYPWNEKLKPERLKAVIKNLTSSVESEQLYAAQALGHLGVAEEHIVSALYNTLQECESLPLKYEIARSLALLGCLEETSVMKILIRHLKDVSLNRREDVLSALKVSLHAWSILPKYEHCIGAQSSLTRNLQRLVKLQEPTDNVSFNAAICLGYLDRSSSDAQMIMFRCLTQKDWKKKMEALVMLVHHMNIVDAVIIHTVLEQLRCSPVYKHRADSAKLLTTIGLETIQQAHLEDRVFNVLLEKLYEEPLLVVRQSVALAVEELKMKKRVWDIVEKKLRDENEEARKQAVISLGVLGLRHKNVFFTLLEMLDLDTSEEVRIQVSKTFSTLGMNNIHVRKSLKNKAQTDGTLARECAKALKILDKVPAIQKDLMLQSFWLH</sequence>
<dbReference type="GeneID" id="129327549"/>
<dbReference type="AlphaFoldDB" id="A0AA97KWY5"/>
<name>A0AA97KWY5_EUBMA</name>
<organism evidence="1 2">
    <name type="scientific">Eublepharis macularius</name>
    <name type="common">Leopard gecko</name>
    <name type="synonym">Cyrtodactylus macularius</name>
    <dbReference type="NCBI Taxonomy" id="481883"/>
    <lineage>
        <taxon>Eukaryota</taxon>
        <taxon>Metazoa</taxon>
        <taxon>Chordata</taxon>
        <taxon>Craniata</taxon>
        <taxon>Vertebrata</taxon>
        <taxon>Euteleostomi</taxon>
        <taxon>Lepidosauria</taxon>
        <taxon>Squamata</taxon>
        <taxon>Bifurcata</taxon>
        <taxon>Gekkota</taxon>
        <taxon>Eublepharidae</taxon>
        <taxon>Eublepharinae</taxon>
        <taxon>Eublepharis</taxon>
    </lineage>
</organism>
<gene>
    <name evidence="2" type="primary">HEATR9</name>
</gene>
<dbReference type="SUPFAM" id="SSF48371">
    <property type="entry name" value="ARM repeat"/>
    <property type="match status" value="1"/>
</dbReference>
<evidence type="ECO:0000313" key="1">
    <source>
        <dbReference type="Proteomes" id="UP001190640"/>
    </source>
</evidence>
<accession>A0AA97KWY5</accession>